<proteinExistence type="inferred from homology"/>
<sequence length="196" mass="20772">MAIDSNSRGLLGMLRNIPVADNTLAIKNTDNANIINNVANFNTATNAVTMAESNLINVNTGPNIPTNFNKLESEKMANTNFIQDAEVFKLLKDPVNKSTLANNILANNDVAGGLRTQSLNLKIGNPCNCKNAIQGNIGNQDFGFQIAPDNLEILGTVTVIGRLPLHSVVAINGNIPTNGQGSVNFSSSPRTNSVSL</sequence>
<accession>A0A8S1A8M3</accession>
<organism evidence="5 6">
    <name type="scientific">Arctia plantaginis</name>
    <name type="common">Wood tiger moth</name>
    <name type="synonym">Phalaena plantaginis</name>
    <dbReference type="NCBI Taxonomy" id="874455"/>
    <lineage>
        <taxon>Eukaryota</taxon>
        <taxon>Metazoa</taxon>
        <taxon>Ecdysozoa</taxon>
        <taxon>Arthropoda</taxon>
        <taxon>Hexapoda</taxon>
        <taxon>Insecta</taxon>
        <taxon>Pterygota</taxon>
        <taxon>Neoptera</taxon>
        <taxon>Endopterygota</taxon>
        <taxon>Lepidoptera</taxon>
        <taxon>Glossata</taxon>
        <taxon>Ditrysia</taxon>
        <taxon>Noctuoidea</taxon>
        <taxon>Erebidae</taxon>
        <taxon>Arctiinae</taxon>
        <taxon>Arctia</taxon>
    </lineage>
</organism>
<keyword evidence="3" id="KW-0677">Repeat</keyword>
<evidence type="ECO:0000313" key="6">
    <source>
        <dbReference type="Proteomes" id="UP000494106"/>
    </source>
</evidence>
<dbReference type="InterPro" id="IPR002635">
    <property type="entry name" value="Chorion"/>
</dbReference>
<comment type="similarity">
    <text evidence="2 4">Belongs to the chorion protein family.</text>
</comment>
<dbReference type="EMBL" id="CADEBC010000511">
    <property type="protein sequence ID" value="CAB3241636.1"/>
    <property type="molecule type" value="Genomic_DNA"/>
</dbReference>
<evidence type="ECO:0000256" key="4">
    <source>
        <dbReference type="RuleBase" id="RU004378"/>
    </source>
</evidence>
<evidence type="ECO:0000256" key="2">
    <source>
        <dbReference type="ARBA" id="ARBA00005906"/>
    </source>
</evidence>
<dbReference type="Proteomes" id="UP000494106">
    <property type="component" value="Unassembled WGS sequence"/>
</dbReference>
<evidence type="ECO:0000313" key="5">
    <source>
        <dbReference type="EMBL" id="CAB3241636.1"/>
    </source>
</evidence>
<comment type="function">
    <text evidence="1">This protein is one of many from the eggshell of the gypsy moth.</text>
</comment>
<gene>
    <name evidence="5" type="ORF">APLA_LOCUS8769</name>
</gene>
<name>A0A8S1A8M3_ARCPL</name>
<dbReference type="Pfam" id="PF01723">
    <property type="entry name" value="Chorion_1"/>
    <property type="match status" value="1"/>
</dbReference>
<dbReference type="GO" id="GO:0007304">
    <property type="term" value="P:chorion-containing eggshell formation"/>
    <property type="evidence" value="ECO:0007669"/>
    <property type="project" value="InterPro"/>
</dbReference>
<keyword evidence="6" id="KW-1185">Reference proteome</keyword>
<dbReference type="GO" id="GO:0005213">
    <property type="term" value="F:structural constituent of egg chorion"/>
    <property type="evidence" value="ECO:0007669"/>
    <property type="project" value="InterPro"/>
</dbReference>
<evidence type="ECO:0000256" key="3">
    <source>
        <dbReference type="ARBA" id="ARBA00022737"/>
    </source>
</evidence>
<reference evidence="5 6" key="1">
    <citation type="submission" date="2020-04" db="EMBL/GenBank/DDBJ databases">
        <authorList>
            <person name="Wallbank WR R."/>
            <person name="Pardo Diaz C."/>
            <person name="Kozak K."/>
            <person name="Martin S."/>
            <person name="Jiggins C."/>
            <person name="Moest M."/>
            <person name="Warren A I."/>
            <person name="Byers J.R.P. K."/>
            <person name="Montejo-Kovacevich G."/>
            <person name="Yen C E."/>
        </authorList>
    </citation>
    <scope>NUCLEOTIDE SEQUENCE [LARGE SCALE GENOMIC DNA]</scope>
</reference>
<protein>
    <submittedName>
        <fullName evidence="5">Uncharacterized protein</fullName>
    </submittedName>
</protein>
<comment type="caution">
    <text evidence="5">The sequence shown here is derived from an EMBL/GenBank/DDBJ whole genome shotgun (WGS) entry which is preliminary data.</text>
</comment>
<dbReference type="GO" id="GO:0042600">
    <property type="term" value="C:egg chorion"/>
    <property type="evidence" value="ECO:0007669"/>
    <property type="project" value="InterPro"/>
</dbReference>
<dbReference type="OrthoDB" id="7485251at2759"/>
<evidence type="ECO:0000256" key="1">
    <source>
        <dbReference type="ARBA" id="ARBA00002085"/>
    </source>
</evidence>
<dbReference type="AlphaFoldDB" id="A0A8S1A8M3"/>